<dbReference type="RefSeq" id="WP_179771491.1">
    <property type="nucleotide sequence ID" value="NZ_JACCFK010000001.1"/>
</dbReference>
<sequence>MPHTPCPPRAGTVLFSHLPDSPPATTATPTPATRDVHFSAPADTPSKGARR</sequence>
<proteinExistence type="predicted"/>
<evidence type="ECO:0000256" key="1">
    <source>
        <dbReference type="SAM" id="MobiDB-lite"/>
    </source>
</evidence>
<dbReference type="Proteomes" id="UP000549616">
    <property type="component" value="Unassembled WGS sequence"/>
</dbReference>
<evidence type="ECO:0000313" key="2">
    <source>
        <dbReference type="EMBL" id="NYI87039.1"/>
    </source>
</evidence>
<dbReference type="EMBL" id="JACCFK010000001">
    <property type="protein sequence ID" value="NYI87039.1"/>
    <property type="molecule type" value="Genomic_DNA"/>
</dbReference>
<comment type="caution">
    <text evidence="2">The sequence shown here is derived from an EMBL/GenBank/DDBJ whole genome shotgun (WGS) entry which is preliminary data.</text>
</comment>
<feature type="compositionally biased region" description="Low complexity" evidence="1">
    <location>
        <begin position="23"/>
        <end position="33"/>
    </location>
</feature>
<name>A0A853AWM2_9PSEU</name>
<reference evidence="2 3" key="1">
    <citation type="submission" date="2020-07" db="EMBL/GenBank/DDBJ databases">
        <title>Sequencing the genomes of 1000 actinobacteria strains.</title>
        <authorList>
            <person name="Klenk H.-P."/>
        </authorList>
    </citation>
    <scope>NUCLEOTIDE SEQUENCE [LARGE SCALE GENOMIC DNA]</scope>
    <source>
        <strain evidence="2 3">DSM 104006</strain>
    </source>
</reference>
<accession>A0A853AWM2</accession>
<feature type="region of interest" description="Disordered" evidence="1">
    <location>
        <begin position="1"/>
        <end position="51"/>
    </location>
</feature>
<evidence type="ECO:0000313" key="3">
    <source>
        <dbReference type="Proteomes" id="UP000549616"/>
    </source>
</evidence>
<dbReference type="AlphaFoldDB" id="A0A853AWM2"/>
<protein>
    <submittedName>
        <fullName evidence="2">Uncharacterized protein</fullName>
    </submittedName>
</protein>
<gene>
    <name evidence="2" type="ORF">HNR02_000362</name>
</gene>
<keyword evidence="3" id="KW-1185">Reference proteome</keyword>
<organism evidence="2 3">
    <name type="scientific">Amycolatopsis endophytica</name>
    <dbReference type="NCBI Taxonomy" id="860233"/>
    <lineage>
        <taxon>Bacteria</taxon>
        <taxon>Bacillati</taxon>
        <taxon>Actinomycetota</taxon>
        <taxon>Actinomycetes</taxon>
        <taxon>Pseudonocardiales</taxon>
        <taxon>Pseudonocardiaceae</taxon>
        <taxon>Amycolatopsis</taxon>
    </lineage>
</organism>